<comment type="caution">
    <text evidence="3">The sequence shown here is derived from an EMBL/GenBank/DDBJ whole genome shotgun (WGS) entry which is preliminary data.</text>
</comment>
<feature type="compositionally biased region" description="Basic and acidic residues" evidence="1">
    <location>
        <begin position="418"/>
        <end position="431"/>
    </location>
</feature>
<keyword evidence="2" id="KW-1133">Transmembrane helix</keyword>
<dbReference type="VEuPathDB" id="FungiDB:MMYC01_200302"/>
<dbReference type="PANTHER" id="PTHR42032:SF1">
    <property type="entry name" value="YALI0E30679P"/>
    <property type="match status" value="1"/>
</dbReference>
<sequence>MPPDDGAHIHRRFTHGQLSFDPLPEPRRPRRSSTFSAYSLSEASRDLHDEIIDPGPVLDHEETSWRSWLPLAFAVLPPIAGLVFKNGSLFLTDVLLLGLSAVFLHWSVTAPWKWYHSAQQVREEEEAVLEAAVVDDSDEAVSFRAPSLKSATENGANENGGIAPSEAAKFERARLADKALGDLRSHETMALSACFIAPAVSTYLLYVIRNSLSRPSEGLVSDFNLTIFFLAAEISPLSHLIKLIQAHTLHLQRIVHANPYRDGRVTAAQWEEMVSRIADLEARVIAHEAAQPAAADASPDSHVQQTKQMHATLVRDVRTAVQPEIDALNRAVRRYEKKARVLAVETEGRLRDLSTRIDDAISLSAMVASRKNAGQWSIVAWVVNSILYFIMLPFRVVIKMTISVLRMVSGRLRGGSKGVRDGEMARSERGPRMSSMRVLRKQ</sequence>
<keyword evidence="2" id="KW-0812">Transmembrane</keyword>
<reference evidence="3 4" key="1">
    <citation type="journal article" date="2016" name="Genome Announc.">
        <title>Genome Sequence of Madurella mycetomatis mm55, Isolated from a Human Mycetoma Case in Sudan.</title>
        <authorList>
            <person name="Smit S."/>
            <person name="Derks M.F."/>
            <person name="Bervoets S."/>
            <person name="Fahal A."/>
            <person name="van Leeuwen W."/>
            <person name="van Belkum A."/>
            <person name="van de Sande W.W."/>
        </authorList>
    </citation>
    <scope>NUCLEOTIDE SEQUENCE [LARGE SCALE GENOMIC DNA]</scope>
    <source>
        <strain evidence="4">mm55</strain>
    </source>
</reference>
<feature type="transmembrane region" description="Helical" evidence="2">
    <location>
        <begin position="378"/>
        <end position="398"/>
    </location>
</feature>
<evidence type="ECO:0000313" key="4">
    <source>
        <dbReference type="Proteomes" id="UP000078237"/>
    </source>
</evidence>
<dbReference type="AlphaFoldDB" id="A0A175WIE4"/>
<evidence type="ECO:0000256" key="2">
    <source>
        <dbReference type="SAM" id="Phobius"/>
    </source>
</evidence>
<dbReference type="OrthoDB" id="5422510at2759"/>
<evidence type="ECO:0000313" key="3">
    <source>
        <dbReference type="EMBL" id="KXX83191.1"/>
    </source>
</evidence>
<proteinExistence type="predicted"/>
<keyword evidence="4" id="KW-1185">Reference proteome</keyword>
<organism evidence="3 4">
    <name type="scientific">Madurella mycetomatis</name>
    <dbReference type="NCBI Taxonomy" id="100816"/>
    <lineage>
        <taxon>Eukaryota</taxon>
        <taxon>Fungi</taxon>
        <taxon>Dikarya</taxon>
        <taxon>Ascomycota</taxon>
        <taxon>Pezizomycotina</taxon>
        <taxon>Sordariomycetes</taxon>
        <taxon>Sordariomycetidae</taxon>
        <taxon>Sordariales</taxon>
        <taxon>Sordariales incertae sedis</taxon>
        <taxon>Madurella</taxon>
    </lineage>
</organism>
<protein>
    <submittedName>
        <fullName evidence="3">Uncharacterized protein</fullName>
    </submittedName>
</protein>
<accession>A0A175WIE4</accession>
<feature type="region of interest" description="Disordered" evidence="1">
    <location>
        <begin position="415"/>
        <end position="442"/>
    </location>
</feature>
<dbReference type="EMBL" id="LCTW02000002">
    <property type="protein sequence ID" value="KXX83191.1"/>
    <property type="molecule type" value="Genomic_DNA"/>
</dbReference>
<name>A0A175WIE4_9PEZI</name>
<dbReference type="STRING" id="100816.A0A175WIE4"/>
<gene>
    <name evidence="3" type="ORF">MMYC01_200302</name>
</gene>
<evidence type="ECO:0000256" key="1">
    <source>
        <dbReference type="SAM" id="MobiDB-lite"/>
    </source>
</evidence>
<dbReference type="Proteomes" id="UP000078237">
    <property type="component" value="Unassembled WGS sequence"/>
</dbReference>
<dbReference type="PANTHER" id="PTHR42032">
    <property type="entry name" value="YALI0E30679P"/>
    <property type="match status" value="1"/>
</dbReference>
<keyword evidence="2" id="KW-0472">Membrane</keyword>